<evidence type="ECO:0000313" key="3">
    <source>
        <dbReference type="Proteomes" id="UP001553161"/>
    </source>
</evidence>
<name>A0ABV3LBK5_9RHOB</name>
<keyword evidence="1" id="KW-0472">Membrane</keyword>
<feature type="transmembrane region" description="Helical" evidence="1">
    <location>
        <begin position="146"/>
        <end position="163"/>
    </location>
</feature>
<proteinExistence type="predicted"/>
<keyword evidence="3" id="KW-1185">Reference proteome</keyword>
<evidence type="ECO:0000256" key="1">
    <source>
        <dbReference type="SAM" id="Phobius"/>
    </source>
</evidence>
<evidence type="ECO:0000313" key="2">
    <source>
        <dbReference type="EMBL" id="MEV8467803.1"/>
    </source>
</evidence>
<keyword evidence="1" id="KW-1133">Transmembrane helix</keyword>
<organism evidence="2 3">
    <name type="scientific">Meridianimarinicoccus marinus</name>
    <dbReference type="NCBI Taxonomy" id="3231483"/>
    <lineage>
        <taxon>Bacteria</taxon>
        <taxon>Pseudomonadati</taxon>
        <taxon>Pseudomonadota</taxon>
        <taxon>Alphaproteobacteria</taxon>
        <taxon>Rhodobacterales</taxon>
        <taxon>Paracoccaceae</taxon>
        <taxon>Meridianimarinicoccus</taxon>
    </lineage>
</organism>
<feature type="transmembrane region" description="Helical" evidence="1">
    <location>
        <begin position="17"/>
        <end position="37"/>
    </location>
</feature>
<feature type="transmembrane region" description="Helical" evidence="1">
    <location>
        <begin position="73"/>
        <end position="94"/>
    </location>
</feature>
<protein>
    <recommendedName>
        <fullName evidence="4">Component of SufBCD complex</fullName>
    </recommendedName>
</protein>
<feature type="transmembrane region" description="Helical" evidence="1">
    <location>
        <begin position="100"/>
        <end position="119"/>
    </location>
</feature>
<gene>
    <name evidence="2" type="ORF">AB0T83_13565</name>
</gene>
<keyword evidence="1" id="KW-0812">Transmembrane</keyword>
<sequence>MPTTILDLIDLRSFSNIWYWIFLGVTWSRILTHPMGIPVDMLRAARAEDADARERLAALTEIMVRRHLAHLNGLGPMLVGTWAFALTGLVLLSVLYRVEIAQAVLMLAVPLALAAWLTARGARHLAQAQLTVDDLPRALSVLRWKLQALALLAVFFSALWGMFHNLSAMVL</sequence>
<dbReference type="Proteomes" id="UP001553161">
    <property type="component" value="Unassembled WGS sequence"/>
</dbReference>
<dbReference type="EMBL" id="JBFBVU010000018">
    <property type="protein sequence ID" value="MEV8467803.1"/>
    <property type="molecule type" value="Genomic_DNA"/>
</dbReference>
<comment type="caution">
    <text evidence="2">The sequence shown here is derived from an EMBL/GenBank/DDBJ whole genome shotgun (WGS) entry which is preliminary data.</text>
</comment>
<reference evidence="2 3" key="1">
    <citation type="submission" date="2024-07" db="EMBL/GenBank/DDBJ databases">
        <authorList>
            <person name="Kang M."/>
        </authorList>
    </citation>
    <scope>NUCLEOTIDE SEQUENCE [LARGE SCALE GENOMIC DNA]</scope>
    <source>
        <strain evidence="2 3">DFM31</strain>
    </source>
</reference>
<dbReference type="RefSeq" id="WP_366193689.1">
    <property type="nucleotide sequence ID" value="NZ_JBFBVU010000018.1"/>
</dbReference>
<accession>A0ABV3LBK5</accession>
<evidence type="ECO:0008006" key="4">
    <source>
        <dbReference type="Google" id="ProtNLM"/>
    </source>
</evidence>